<dbReference type="EMBL" id="LNAL01000007">
    <property type="protein sequence ID" value="KUG07268.1"/>
    <property type="molecule type" value="Genomic_DNA"/>
</dbReference>
<accession>A0A9X0L465</accession>
<dbReference type="InterPro" id="IPR018644">
    <property type="entry name" value="DUF2071"/>
</dbReference>
<evidence type="ECO:0000313" key="2">
    <source>
        <dbReference type="Proteomes" id="UP000054223"/>
    </source>
</evidence>
<evidence type="ECO:0000313" key="1">
    <source>
        <dbReference type="EMBL" id="KUG07268.1"/>
    </source>
</evidence>
<gene>
    <name evidence="1" type="ORF">ASU33_12945</name>
</gene>
<dbReference type="AlphaFoldDB" id="A0A9X0L465"/>
<sequence>MQWLKHHPFAVEAVLARTTVLTYAVPAPELQRLLPPCLTLDNLGQCGFVAVAMVQTNSLRPKGLPAWLGQSFFLIGYRIFVRYTSAASKRLRGLYILKSETDKRQMALLGDVFTSYRYSTIDIQEQTTSAGQLITSAQANLHIETATEFDGPDLPGSSPFTSWAQARRFAGPLPFTFSYHPTQQQVVIVQGLREEWKPQPVAVRAARIGFLEELGFSELRLASAFTMSDIPYEWQKGRAELWKA</sequence>
<dbReference type="Proteomes" id="UP000054223">
    <property type="component" value="Unassembled WGS sequence"/>
</dbReference>
<organism evidence="1 2">
    <name type="scientific">Solirubrum puertoriconensis</name>
    <dbReference type="NCBI Taxonomy" id="1751427"/>
    <lineage>
        <taxon>Bacteria</taxon>
        <taxon>Pseudomonadati</taxon>
        <taxon>Bacteroidota</taxon>
        <taxon>Cytophagia</taxon>
        <taxon>Cytophagales</taxon>
    </lineage>
</organism>
<reference evidence="1 2" key="1">
    <citation type="submission" date="2015-11" db="EMBL/GenBank/DDBJ databases">
        <title>Solirubrum puertoriconensis gen. nov. an environmental bacteria isolated in Puerto Rico.</title>
        <authorList>
            <person name="Cuebas-Irizarry M.F."/>
            <person name="Montalvo-Rodriguez R."/>
        </authorList>
    </citation>
    <scope>NUCLEOTIDE SEQUENCE [LARGE SCALE GENOMIC DNA]</scope>
    <source>
        <strain evidence="1 2">MC1A</strain>
    </source>
</reference>
<dbReference type="Pfam" id="PF09844">
    <property type="entry name" value="DUF2071"/>
    <property type="match status" value="1"/>
</dbReference>
<dbReference type="OrthoDB" id="5492672at2"/>
<dbReference type="RefSeq" id="WP_059070894.1">
    <property type="nucleotide sequence ID" value="NZ_LNAL01000007.1"/>
</dbReference>
<proteinExistence type="predicted"/>
<protein>
    <recommendedName>
        <fullName evidence="3">DUF2071 domain-containing protein</fullName>
    </recommendedName>
</protein>
<comment type="caution">
    <text evidence="1">The sequence shown here is derived from an EMBL/GenBank/DDBJ whole genome shotgun (WGS) entry which is preliminary data.</text>
</comment>
<keyword evidence="2" id="KW-1185">Reference proteome</keyword>
<evidence type="ECO:0008006" key="3">
    <source>
        <dbReference type="Google" id="ProtNLM"/>
    </source>
</evidence>
<name>A0A9X0L465_SOLP1</name>